<protein>
    <recommendedName>
        <fullName evidence="7">Phosphatidylserine decarboxylase</fullName>
    </recommendedName>
</protein>
<evidence type="ECO:0000313" key="6">
    <source>
        <dbReference type="Proteomes" id="UP001342631"/>
    </source>
</evidence>
<keyword evidence="3" id="KW-0456">Lyase</keyword>
<dbReference type="PANTHER" id="PTHR10067">
    <property type="entry name" value="PHOSPHATIDYLSERINE DECARBOXYLASE"/>
    <property type="match status" value="1"/>
</dbReference>
<keyword evidence="1" id="KW-0210">Decarboxylase</keyword>
<evidence type="ECO:0000256" key="2">
    <source>
        <dbReference type="ARBA" id="ARBA00023145"/>
    </source>
</evidence>
<dbReference type="Pfam" id="PF02666">
    <property type="entry name" value="PS_Dcarbxylase"/>
    <property type="match status" value="1"/>
</dbReference>
<organism evidence="5 6">
    <name type="scientific">Corallococcus caeni</name>
    <dbReference type="NCBI Taxonomy" id="3082388"/>
    <lineage>
        <taxon>Bacteria</taxon>
        <taxon>Pseudomonadati</taxon>
        <taxon>Myxococcota</taxon>
        <taxon>Myxococcia</taxon>
        <taxon>Myxococcales</taxon>
        <taxon>Cystobacterineae</taxon>
        <taxon>Myxococcaceae</taxon>
        <taxon>Corallococcus</taxon>
    </lineage>
</organism>
<name>A0ABQ6QLK6_9BACT</name>
<dbReference type="EMBL" id="BTTX01000001">
    <property type="protein sequence ID" value="GMU04894.1"/>
    <property type="molecule type" value="Genomic_DNA"/>
</dbReference>
<sequence length="378" mass="42959">MHPHDKPLQPVVQELKQLIARNGWEGRFTQAIQDARRYDIPAIRHIENLDGYLQWMSGLLEWVPSETPNGRHIYNHICEFYFFLDQKPVRELQNHIVPSQRAPELTELSRWMVAYADAWGRFLDTPESLTPESLRTFYDAPAYNMSEYMQAPSGWKTFNQFFARNYKPGMRPIASIGDDRVIVSPADSTFVGWWQINEQSTITVKNLTWSVMELLEGSPYRERFRGGVFMHSFLNTTDYHRLHVPLPGRVLESRVIHGQVYLDVVAAKEADGTHRLHAARRMDAEDGTGYQFAQARGLLVLDTPSGLVAVLPIGMAQVSSVVMTAEVGKKLHKGEEFAYFQFGGSDIVVLFEAASSVGLMAQPNVHYNQGSWIGQAFP</sequence>
<dbReference type="InterPro" id="IPR003817">
    <property type="entry name" value="PS_Dcarbxylase"/>
</dbReference>
<accession>A0ABQ6QLK6</accession>
<evidence type="ECO:0000256" key="4">
    <source>
        <dbReference type="ARBA" id="ARBA00023317"/>
    </source>
</evidence>
<dbReference type="RefSeq" id="WP_338275144.1">
    <property type="nucleotide sequence ID" value="NZ_BTTX01000001.1"/>
</dbReference>
<evidence type="ECO:0000313" key="5">
    <source>
        <dbReference type="EMBL" id="GMU04894.1"/>
    </source>
</evidence>
<comment type="caution">
    <text evidence="5">The sequence shown here is derived from an EMBL/GenBank/DDBJ whole genome shotgun (WGS) entry which is preliminary data.</text>
</comment>
<keyword evidence="2" id="KW-0865">Zymogen</keyword>
<keyword evidence="4" id="KW-0670">Pyruvate</keyword>
<keyword evidence="6" id="KW-1185">Reference proteome</keyword>
<proteinExistence type="predicted"/>
<evidence type="ECO:0008006" key="7">
    <source>
        <dbReference type="Google" id="ProtNLM"/>
    </source>
</evidence>
<evidence type="ECO:0000256" key="3">
    <source>
        <dbReference type="ARBA" id="ARBA00023239"/>
    </source>
</evidence>
<evidence type="ECO:0000256" key="1">
    <source>
        <dbReference type="ARBA" id="ARBA00022793"/>
    </source>
</evidence>
<reference evidence="5 6" key="1">
    <citation type="journal article" date="2024" name="Arch. Microbiol.">
        <title>Corallococcus caeni sp. nov., a novel myxobacterium isolated from activated sludge.</title>
        <authorList>
            <person name="Tomita S."/>
            <person name="Nakai R."/>
            <person name="Kuroda K."/>
            <person name="Kurashita H."/>
            <person name="Hatamoto M."/>
            <person name="Yamaguchi T."/>
            <person name="Narihiro T."/>
        </authorList>
    </citation>
    <scope>NUCLEOTIDE SEQUENCE [LARGE SCALE GENOMIC DNA]</scope>
    <source>
        <strain evidence="5 6">NO1</strain>
    </source>
</reference>
<gene>
    <name evidence="5" type="ORF">ASNO1_11460</name>
</gene>
<dbReference type="Proteomes" id="UP001342631">
    <property type="component" value="Unassembled WGS sequence"/>
</dbReference>
<dbReference type="PANTHER" id="PTHR10067:SF13">
    <property type="entry name" value="PHOSPHATIDYLSERINE DECARBOXYLASE"/>
    <property type="match status" value="1"/>
</dbReference>